<keyword evidence="1" id="KW-0812">Transmembrane</keyword>
<feature type="transmembrane region" description="Helical" evidence="1">
    <location>
        <begin position="38"/>
        <end position="59"/>
    </location>
</feature>
<accession>A0A5N5ESE9</accession>
<evidence type="ECO:0000313" key="2">
    <source>
        <dbReference type="EMBL" id="KAB2591820.1"/>
    </source>
</evidence>
<gene>
    <name evidence="2" type="ORF">F5983_14595</name>
</gene>
<evidence type="ECO:0000313" key="3">
    <source>
        <dbReference type="Proteomes" id="UP000326907"/>
    </source>
</evidence>
<sequence length="121" mass="12831">MGEVVVRGAAYGVGAAVCVVVVTFVFQEHDDRIDLLEATTSLGLLTGTVLLLTGLFFWACSIPEILRWRDFFTTRAPNELVSIVAPSLVRAGVFLLVPVPVASGLGGLVESAARGSWLWGA</sequence>
<dbReference type="Proteomes" id="UP000326907">
    <property type="component" value="Unassembled WGS sequence"/>
</dbReference>
<dbReference type="EMBL" id="VYUA01000011">
    <property type="protein sequence ID" value="KAB2591820.1"/>
    <property type="molecule type" value="Genomic_DNA"/>
</dbReference>
<protein>
    <submittedName>
        <fullName evidence="2">Uncharacterized protein</fullName>
    </submittedName>
</protein>
<dbReference type="InterPro" id="IPR046299">
    <property type="entry name" value="DUF6336"/>
</dbReference>
<name>A0A5N5ESE9_9ACTN</name>
<keyword evidence="1" id="KW-1133">Transmembrane helix</keyword>
<dbReference type="Pfam" id="PF19862">
    <property type="entry name" value="DUF6336"/>
    <property type="match status" value="1"/>
</dbReference>
<evidence type="ECO:0000256" key="1">
    <source>
        <dbReference type="SAM" id="Phobius"/>
    </source>
</evidence>
<organism evidence="2 3">
    <name type="scientific">Streptomyces arboris</name>
    <dbReference type="NCBI Taxonomy" id="2600619"/>
    <lineage>
        <taxon>Bacteria</taxon>
        <taxon>Bacillati</taxon>
        <taxon>Actinomycetota</taxon>
        <taxon>Actinomycetes</taxon>
        <taxon>Kitasatosporales</taxon>
        <taxon>Streptomycetaceae</taxon>
        <taxon>Streptomyces</taxon>
    </lineage>
</organism>
<dbReference type="AlphaFoldDB" id="A0A5N5ESE9"/>
<feature type="transmembrane region" description="Helical" evidence="1">
    <location>
        <begin position="9"/>
        <end position="26"/>
    </location>
</feature>
<feature type="transmembrane region" description="Helical" evidence="1">
    <location>
        <begin position="80"/>
        <end position="101"/>
    </location>
</feature>
<proteinExistence type="predicted"/>
<comment type="caution">
    <text evidence="2">The sequence shown here is derived from an EMBL/GenBank/DDBJ whole genome shotgun (WGS) entry which is preliminary data.</text>
</comment>
<keyword evidence="1" id="KW-0472">Membrane</keyword>
<reference evidence="2 3" key="1">
    <citation type="submission" date="2019-09" db="EMBL/GenBank/DDBJ databases">
        <authorList>
            <person name="Liu P."/>
        </authorList>
    </citation>
    <scope>NUCLEOTIDE SEQUENCE [LARGE SCALE GENOMIC DNA]</scope>
    <source>
        <strain evidence="2 3">TRM68085</strain>
    </source>
</reference>
<keyword evidence="3" id="KW-1185">Reference proteome</keyword>